<dbReference type="OrthoDB" id="5614256at2"/>
<dbReference type="AlphaFoldDB" id="A0A1E7Q7G1"/>
<evidence type="ECO:0000313" key="2">
    <source>
        <dbReference type="EMBL" id="OEY70086.1"/>
    </source>
</evidence>
<accession>A0A1E7Q7G1</accession>
<evidence type="ECO:0000256" key="1">
    <source>
        <dbReference type="SAM" id="MobiDB-lite"/>
    </source>
</evidence>
<keyword evidence="3" id="KW-1185">Reference proteome</keyword>
<dbReference type="EMBL" id="MKEK01000001">
    <property type="protein sequence ID" value="OEY70086.1"/>
    <property type="molecule type" value="Genomic_DNA"/>
</dbReference>
<reference evidence="3" key="1">
    <citation type="submission" date="2016-09" db="EMBL/GenBank/DDBJ databases">
        <authorList>
            <person name="Wan X."/>
            <person name="Hou S."/>
        </authorList>
    </citation>
    <scope>NUCLEOTIDE SEQUENCE [LARGE SCALE GENOMIC DNA]</scope>
    <source>
        <strain evidence="3">KH87</strain>
    </source>
</reference>
<feature type="region of interest" description="Disordered" evidence="1">
    <location>
        <begin position="229"/>
        <end position="260"/>
    </location>
</feature>
<gene>
    <name evidence="2" type="ORF">BI198_11295</name>
</gene>
<comment type="caution">
    <text evidence="2">The sequence shown here is derived from an EMBL/GenBank/DDBJ whole genome shotgun (WGS) entry which is preliminary data.</text>
</comment>
<sequence length="836" mass="95444">MKSTNTIRHSLLTHAVKQAKNRYEQDKLESIENNINAFLTAIDAPEDLAGFYYVSASLADLTMSDDDNLQQHLQLPDYLRETLQLDICADSDKSDVNLYRKRHRSLNWAKANPLYLILFYASVLKNSPVDKKFFQAFVRHYITNKTILQAEDIQPLTSTRCEEVCLAFRMLQHADSNMFYVQLFSDELGSWGATEIAAKLDKLLNDSESILNKKDRPYVSSLKRFFSNDWQPPRPRRAVEPQSNKRKSSKPRFSGIALNPSERSDYSKLEALPVLDEDGVDSQDIEILRTHFINSVEDEPERLIEDRNSIGAIFDSDLQFEKSINITNSLRRSNNLNLTSNLILSKASIRVVRKICERILIANRESESEFMLFCMFTTGLSLERLSKLKVIKNLKSDDEGIYLDKNNFCFWRFKHRASANRAVINPEDFYPSSPWVLTPCPNVISVYIGGMEPNNGQMIFNSDSNKLQTKLDKVLQRESETFMSSNISTSMIENFLVRFIDADGKVDPIVIDFSYQVACYATRVSRSYVNLSDGERIQMLKDLWNSISDYAAEYSLPTLFAPELPAKKLNNRVGSPYVPKADYCKQLVAQLKQQLKASKPKFYKPLNEIINYHNNFIRYTAWMINFATGYRAVHNPLPTLALYIPSLKLLTLSDKDDGSFSHTRIVVVAEVLAEQLKNLVVHLRVLRDLLSLFDPDLTMQISNVINNEKILAEKNESQIIDWFVDNRNSRQQHGPLFYIDKAMNLKPVSPSWLVNSAEEGITGPANMGRHWLKTTLLTSGLPPEPINLQMGHWQEGQSPLYLSSTYVFADSSNQMASVISGLLISQGWQACKSDLL</sequence>
<dbReference type="RefSeq" id="WP_070049640.1">
    <property type="nucleotide sequence ID" value="NZ_CBCSDO010000016.1"/>
</dbReference>
<organism evidence="2 3">
    <name type="scientific">Rheinheimera salexigens</name>
    <dbReference type="NCBI Taxonomy" id="1628148"/>
    <lineage>
        <taxon>Bacteria</taxon>
        <taxon>Pseudomonadati</taxon>
        <taxon>Pseudomonadota</taxon>
        <taxon>Gammaproteobacteria</taxon>
        <taxon>Chromatiales</taxon>
        <taxon>Chromatiaceae</taxon>
        <taxon>Rheinheimera</taxon>
    </lineage>
</organism>
<dbReference type="STRING" id="1628148.BI198_11295"/>
<proteinExistence type="predicted"/>
<evidence type="ECO:0000313" key="3">
    <source>
        <dbReference type="Proteomes" id="UP000242258"/>
    </source>
</evidence>
<name>A0A1E7Q7G1_9GAMM</name>
<dbReference type="Proteomes" id="UP000242258">
    <property type="component" value="Unassembled WGS sequence"/>
</dbReference>
<protein>
    <submittedName>
        <fullName evidence="2">Uncharacterized protein</fullName>
    </submittedName>
</protein>